<feature type="region of interest" description="Disordered" evidence="1">
    <location>
        <begin position="303"/>
        <end position="329"/>
    </location>
</feature>
<dbReference type="OrthoDB" id="6226069at2759"/>
<reference evidence="3" key="1">
    <citation type="submission" date="2025-08" db="UniProtKB">
        <authorList>
            <consortium name="RefSeq"/>
        </authorList>
    </citation>
    <scope>IDENTIFICATION</scope>
    <source>
        <tissue evidence="3">Whole organism</tissue>
    </source>
</reference>
<sequence length="615" mass="69698">MLGKMLTTDNSENTAINVHSFEKNAHKRPGESPDNSITSKKLKVLEDENLESPSTFDINSEWDMSPENFLTEFLLPHMNTENGYITLMDWLLSINVLKKPLKCKCSTLKARDFTLLHDQYSWVCRTCKVTRVSVWDRSVFASYLGKASHGSLSINDALSCILAWCKQMRVNESSASLGVNLKMVSSIYYKCAATVEAYMTKESQNLASFGGDGSVVFIDLRSDGVMKRDNGRHRRRWSERFYSLWIADSRQIPVRYSIHVIRLPNKASLQVLDDFHLFQINLEKHTSSCQIIAVKSEDELDNNMCENRSTGEGDESSKTMSLKSPKTEAQKQRELRVLKEQQDIHSSSQNQEVKVCKINDKSKKSKGKHKKIKQVNVVEISKNEEDKGVPSLEEICEKFDNGQEEALVSKFDATAEQENEMHTTKHLKKDLQLGVAKDIFSQPENVPLDFESKTVSHEENSLPVMKSGLAIESEVGYLTDSGIRNAVLNIVDRLVAPDSLVLANEENIPSICSVLRASQKYKAVMSFSEILAADDTGHTPTSSILDHIWQKANDLSKRINNRTQKGATRIVSLFLWRQYFGFNLSEAAYYILHQIGSHYQPTNQQSSFYSDDYLL</sequence>
<evidence type="ECO:0000256" key="1">
    <source>
        <dbReference type="SAM" id="MobiDB-lite"/>
    </source>
</evidence>
<name>A0A6J1S6C0_FRAOC</name>
<evidence type="ECO:0000313" key="3">
    <source>
        <dbReference type="RefSeq" id="XP_026276198.1"/>
    </source>
</evidence>
<protein>
    <submittedName>
        <fullName evidence="3">Uncharacterized protein LOC113205000 isoform X1</fullName>
    </submittedName>
</protein>
<organism evidence="2 3">
    <name type="scientific">Frankliniella occidentalis</name>
    <name type="common">Western flower thrips</name>
    <name type="synonym">Euthrips occidentalis</name>
    <dbReference type="NCBI Taxonomy" id="133901"/>
    <lineage>
        <taxon>Eukaryota</taxon>
        <taxon>Metazoa</taxon>
        <taxon>Ecdysozoa</taxon>
        <taxon>Arthropoda</taxon>
        <taxon>Hexapoda</taxon>
        <taxon>Insecta</taxon>
        <taxon>Pterygota</taxon>
        <taxon>Neoptera</taxon>
        <taxon>Paraneoptera</taxon>
        <taxon>Thysanoptera</taxon>
        <taxon>Terebrantia</taxon>
        <taxon>Thripoidea</taxon>
        <taxon>Thripidae</taxon>
        <taxon>Frankliniella</taxon>
    </lineage>
</organism>
<proteinExistence type="predicted"/>
<dbReference type="KEGG" id="foc:113205000"/>
<dbReference type="RefSeq" id="XP_026276198.1">
    <property type="nucleotide sequence ID" value="XM_026420413.2"/>
</dbReference>
<dbReference type="AlphaFoldDB" id="A0A6J1S6C0"/>
<keyword evidence="2" id="KW-1185">Reference proteome</keyword>
<dbReference type="Proteomes" id="UP000504606">
    <property type="component" value="Unplaced"/>
</dbReference>
<gene>
    <name evidence="3" type="primary">LOC113205000</name>
</gene>
<evidence type="ECO:0000313" key="2">
    <source>
        <dbReference type="Proteomes" id="UP000504606"/>
    </source>
</evidence>
<dbReference type="GeneID" id="113205000"/>
<accession>A0A6J1S6C0</accession>